<dbReference type="EMBL" id="MINN01000117">
    <property type="protein sequence ID" value="OIU69769.1"/>
    <property type="molecule type" value="Genomic_DNA"/>
</dbReference>
<sequence length="97" mass="11119">MGSESIKGSTVSIKEPGFLKINLLISIIKFRLSIIKRIMVVRGQPEIPHYRLERRNEAPKRLIEQKTIEKIKNPAIKRPIPAIKTPKHGPYKRKAGK</sequence>
<protein>
    <submittedName>
        <fullName evidence="1">Uncharacterized protein</fullName>
    </submittedName>
</protein>
<dbReference type="AlphaFoldDB" id="A0A1J6WV72"/>
<proteinExistence type="predicted"/>
<organism evidence="1 2">
    <name type="scientific">Rossellomorea aquimaris</name>
    <dbReference type="NCBI Taxonomy" id="189382"/>
    <lineage>
        <taxon>Bacteria</taxon>
        <taxon>Bacillati</taxon>
        <taxon>Bacillota</taxon>
        <taxon>Bacilli</taxon>
        <taxon>Bacillales</taxon>
        <taxon>Bacillaceae</taxon>
        <taxon>Rossellomorea</taxon>
    </lineage>
</organism>
<gene>
    <name evidence="1" type="ORF">BHE18_02330</name>
</gene>
<evidence type="ECO:0000313" key="1">
    <source>
        <dbReference type="EMBL" id="OIU69769.1"/>
    </source>
</evidence>
<evidence type="ECO:0000313" key="2">
    <source>
        <dbReference type="Proteomes" id="UP000182062"/>
    </source>
</evidence>
<accession>A0A1J6WV72</accession>
<dbReference type="Proteomes" id="UP000182062">
    <property type="component" value="Unassembled WGS sequence"/>
</dbReference>
<reference evidence="1 2" key="1">
    <citation type="submission" date="2016-09" db="EMBL/GenBank/DDBJ databases">
        <title>Bacillus aquimaris SAMM genome sequence reveals colonization and biosurfactant production capacities.</title>
        <authorList>
            <person name="Waghmode S.R."/>
            <person name="Suryavanshi M.V."/>
        </authorList>
    </citation>
    <scope>NUCLEOTIDE SEQUENCE [LARGE SCALE GENOMIC DNA]</scope>
    <source>
        <strain evidence="1 2">SAMM</strain>
    </source>
</reference>
<comment type="caution">
    <text evidence="1">The sequence shown here is derived from an EMBL/GenBank/DDBJ whole genome shotgun (WGS) entry which is preliminary data.</text>
</comment>
<name>A0A1J6WV72_9BACI</name>
<keyword evidence="2" id="KW-1185">Reference proteome</keyword>